<dbReference type="SUPFAM" id="SSF51556">
    <property type="entry name" value="Metallo-dependent hydrolases"/>
    <property type="match status" value="1"/>
</dbReference>
<dbReference type="InterPro" id="IPR050287">
    <property type="entry name" value="MTA/SAH_deaminase"/>
</dbReference>
<protein>
    <submittedName>
        <fullName evidence="3">5-methylthioadenosine/S-adenosylhomocysteine deaminase</fullName>
        <ecNumber evidence="3">3.5.4.28</ecNumber>
        <ecNumber evidence="3">3.5.4.31</ecNumber>
    </submittedName>
</protein>
<dbReference type="Gene3D" id="2.30.40.10">
    <property type="entry name" value="Urease, subunit C, domain 1"/>
    <property type="match status" value="1"/>
</dbReference>
<keyword evidence="4" id="KW-1185">Reference proteome</keyword>
<sequence>METVLYADALVTAGKIVKNAEIRFADGKITAVGKRGELGPVAATSEVHDLAGRILIPGLTNGHTHSAMTLLRGVSDDYGFMPWLSEVQALEQHLTHDDIRAGLELALLEMIGSGTVAFADMYYWDAALLEVVADSGMRVAAAFASVAPEVIMFPGATALSAREEMDLADQLAAEHNSKGQILVNYGPHAPYSVPRDFFVEVIERSKRTGVPIHTHIAESPAETETMLERSGQHPASYLESLGLFETKVLAAHCVYLQDAEITMFAKQGVALSHNPVSNLKLGNGVARLPEWLAADAAVSLGTDSVASNNSLDLFEEMKLAAILHRGVRTDPTAVTAAQVFEVATKRGAAAIGFPESGQLEVGKNADIVALDVTGVNAIPHESLLSHIVFAASGRDVAEVWIGGRHVFSEGEYLTLDAADIKQRAAASAKRLRQAAAAAGGTAGSAAAETV</sequence>
<dbReference type="PANTHER" id="PTHR43794">
    <property type="entry name" value="AMINOHYDROLASE SSNA-RELATED"/>
    <property type="match status" value="1"/>
</dbReference>
<feature type="domain" description="Amidohydrolase-related" evidence="2">
    <location>
        <begin position="54"/>
        <end position="405"/>
    </location>
</feature>
<dbReference type="Gene3D" id="3.20.20.140">
    <property type="entry name" value="Metal-dependent hydrolases"/>
    <property type="match status" value="1"/>
</dbReference>
<evidence type="ECO:0000313" key="4">
    <source>
        <dbReference type="Proteomes" id="UP000571183"/>
    </source>
</evidence>
<gene>
    <name evidence="3" type="ORF">F5897_001307</name>
</gene>
<reference evidence="3" key="1">
    <citation type="submission" date="2020-08" db="EMBL/GenBank/DDBJ databases">
        <title>Sequencing the genomes of 1000 actinobacteria strains.</title>
        <authorList>
            <person name="Klenk H.-P."/>
        </authorList>
    </citation>
    <scope>NUCLEOTIDE SEQUENCE [LARGE SCALE GENOMIC DNA]</scope>
    <source>
        <strain evidence="3">DSM 27064</strain>
    </source>
</reference>
<dbReference type="SUPFAM" id="SSF51338">
    <property type="entry name" value="Composite domain of metallo-dependent hydrolases"/>
    <property type="match status" value="1"/>
</dbReference>
<dbReference type="AlphaFoldDB" id="A0A840DG09"/>
<dbReference type="GO" id="GO:0050270">
    <property type="term" value="F:S-adenosylhomocysteine deaminase activity"/>
    <property type="evidence" value="ECO:0007669"/>
    <property type="project" value="UniProtKB-EC"/>
</dbReference>
<evidence type="ECO:0000256" key="1">
    <source>
        <dbReference type="ARBA" id="ARBA00022801"/>
    </source>
</evidence>
<dbReference type="Pfam" id="PF01979">
    <property type="entry name" value="Amidohydro_1"/>
    <property type="match status" value="1"/>
</dbReference>
<accession>A0A840DG09</accession>
<dbReference type="CDD" id="cd01298">
    <property type="entry name" value="ATZ_TRZ_like"/>
    <property type="match status" value="1"/>
</dbReference>
<dbReference type="RefSeq" id="WP_183304918.1">
    <property type="nucleotide sequence ID" value="NZ_JACIFD010000013.1"/>
</dbReference>
<dbReference type="GO" id="GO:0090614">
    <property type="term" value="F:5'-methylthioadenosine deaminase activity"/>
    <property type="evidence" value="ECO:0007669"/>
    <property type="project" value="UniProtKB-EC"/>
</dbReference>
<dbReference type="EC" id="3.5.4.28" evidence="3"/>
<name>A0A840DG09_9MICO</name>
<evidence type="ECO:0000313" key="3">
    <source>
        <dbReference type="EMBL" id="MBB4071984.1"/>
    </source>
</evidence>
<dbReference type="EC" id="3.5.4.31" evidence="3"/>
<dbReference type="InterPro" id="IPR011059">
    <property type="entry name" value="Metal-dep_hydrolase_composite"/>
</dbReference>
<dbReference type="InterPro" id="IPR006680">
    <property type="entry name" value="Amidohydro-rel"/>
</dbReference>
<dbReference type="Proteomes" id="UP000571183">
    <property type="component" value="Unassembled WGS sequence"/>
</dbReference>
<organism evidence="3 4">
    <name type="scientific">Canibacter oris</name>
    <dbReference type="NCBI Taxonomy" id="1365628"/>
    <lineage>
        <taxon>Bacteria</taxon>
        <taxon>Bacillati</taxon>
        <taxon>Actinomycetota</taxon>
        <taxon>Actinomycetes</taxon>
        <taxon>Micrococcales</taxon>
        <taxon>Microbacteriaceae</taxon>
        <taxon>Canibacter</taxon>
    </lineage>
</organism>
<keyword evidence="1 3" id="KW-0378">Hydrolase</keyword>
<dbReference type="InterPro" id="IPR032466">
    <property type="entry name" value="Metal_Hydrolase"/>
</dbReference>
<comment type="caution">
    <text evidence="3">The sequence shown here is derived from an EMBL/GenBank/DDBJ whole genome shotgun (WGS) entry which is preliminary data.</text>
</comment>
<evidence type="ECO:0000259" key="2">
    <source>
        <dbReference type="Pfam" id="PF01979"/>
    </source>
</evidence>
<dbReference type="PANTHER" id="PTHR43794:SF11">
    <property type="entry name" value="AMIDOHYDROLASE-RELATED DOMAIN-CONTAINING PROTEIN"/>
    <property type="match status" value="1"/>
</dbReference>
<dbReference type="EMBL" id="JACIFD010000013">
    <property type="protein sequence ID" value="MBB4071984.1"/>
    <property type="molecule type" value="Genomic_DNA"/>
</dbReference>
<proteinExistence type="predicted"/>